<protein>
    <submittedName>
        <fullName evidence="4">Putative Spt20 family protein</fullName>
    </submittedName>
</protein>
<name>A0A4U7B027_9PEZI</name>
<feature type="compositionally biased region" description="Low complexity" evidence="2">
    <location>
        <begin position="249"/>
        <end position="259"/>
    </location>
</feature>
<evidence type="ECO:0000313" key="4">
    <source>
        <dbReference type="EMBL" id="TKX22945.1"/>
    </source>
</evidence>
<feature type="coiled-coil region" evidence="1">
    <location>
        <begin position="384"/>
        <end position="429"/>
    </location>
</feature>
<dbReference type="InterPro" id="IPR046468">
    <property type="entry name" value="Spt20-like_SEP"/>
</dbReference>
<evidence type="ECO:0000256" key="2">
    <source>
        <dbReference type="SAM" id="MobiDB-lite"/>
    </source>
</evidence>
<feature type="region of interest" description="Disordered" evidence="2">
    <location>
        <begin position="132"/>
        <end position="211"/>
    </location>
</feature>
<dbReference type="GO" id="GO:0006357">
    <property type="term" value="P:regulation of transcription by RNA polymerase II"/>
    <property type="evidence" value="ECO:0007669"/>
    <property type="project" value="TreeGrafter"/>
</dbReference>
<feature type="compositionally biased region" description="Low complexity" evidence="2">
    <location>
        <begin position="713"/>
        <end position="729"/>
    </location>
</feature>
<evidence type="ECO:0000313" key="5">
    <source>
        <dbReference type="Proteomes" id="UP000308133"/>
    </source>
</evidence>
<dbReference type="GO" id="GO:0000124">
    <property type="term" value="C:SAGA complex"/>
    <property type="evidence" value="ECO:0007669"/>
    <property type="project" value="InterPro"/>
</dbReference>
<dbReference type="PANTHER" id="PTHR13526:SF8">
    <property type="entry name" value="TRANSCRIPTION FACTOR SPT20 HOMOLOG"/>
    <property type="match status" value="1"/>
</dbReference>
<dbReference type="InterPro" id="IPR021950">
    <property type="entry name" value="Spt20"/>
</dbReference>
<feature type="region of interest" description="Disordered" evidence="2">
    <location>
        <begin position="239"/>
        <end position="269"/>
    </location>
</feature>
<feature type="compositionally biased region" description="Polar residues" evidence="2">
    <location>
        <begin position="18"/>
        <end position="29"/>
    </location>
</feature>
<dbReference type="GO" id="GO:0003712">
    <property type="term" value="F:transcription coregulator activity"/>
    <property type="evidence" value="ECO:0007669"/>
    <property type="project" value="InterPro"/>
</dbReference>
<comment type="caution">
    <text evidence="4">The sequence shown here is derived from an EMBL/GenBank/DDBJ whole genome shotgun (WGS) entry which is preliminary data.</text>
</comment>
<accession>A0A4U7B027</accession>
<evidence type="ECO:0000259" key="3">
    <source>
        <dbReference type="Pfam" id="PF12090"/>
    </source>
</evidence>
<dbReference type="AlphaFoldDB" id="A0A4U7B027"/>
<feature type="region of interest" description="Disordered" evidence="2">
    <location>
        <begin position="1"/>
        <end position="42"/>
    </location>
</feature>
<feature type="compositionally biased region" description="Basic and acidic residues" evidence="2">
    <location>
        <begin position="187"/>
        <end position="207"/>
    </location>
</feature>
<feature type="compositionally biased region" description="Basic and acidic residues" evidence="2">
    <location>
        <begin position="132"/>
        <end position="143"/>
    </location>
</feature>
<gene>
    <name evidence="4" type="ORF">C1H76_4981</name>
</gene>
<feature type="compositionally biased region" description="Gly residues" evidence="2">
    <location>
        <begin position="820"/>
        <end position="835"/>
    </location>
</feature>
<feature type="region of interest" description="Disordered" evidence="2">
    <location>
        <begin position="488"/>
        <end position="560"/>
    </location>
</feature>
<feature type="compositionally biased region" description="Polar residues" evidence="2">
    <location>
        <begin position="698"/>
        <end position="709"/>
    </location>
</feature>
<sequence>MATATVAKPAQAMRRQRPSISTRLTNKANLNGEEDENNTRPFKEPFVRDDDYILKKFRGRKASLIVHLHPTFFRFDQQEGTFSYKSEMRTFIEHLQKQTVPHEMIDEFLKAGVQFYDGCLIIEVHNHRTQEVKAMKKSEESKPGAESPFSLHKYNEHITPSPYAPFPNKSEEPPSKKRRTSEAEETEKEKKDKQDMPAPESKQKKSGEPQVFTTVLHPTELSRHSEMLYLATIPVTDPKARKGSAAKDAMTPGGAATQAPPTPGGTSRAKPVKMLLEEQDFYNFEADYLLATEPPLLLEPAKSATETQQILDMLEHPLHSNPPTSVQTRKRTQADMAADDAQVAREEQRMLILDERVKPSVGVNASAEAQSGTAQLGFTRFKTLETIKQRHEEKERQRKEEEHQAVLAKREHEQEMLRKRKMLEEQRKTAASQQAAQQQQMMMRQQQMAQHKQQQMQMQMQQMNAMAQNPQQQALQQQAAMNHSSPIVRNQTPMMNSSPMVANATMNGGFPMQNSASNQGAAGSPPRPSSAMHHPTGMARQVSQQQHPSRHNTPGMAAATPHVATSMPMGVDRQMSATPRMNHGSPASNMQGTPNANMMNMSTPQMNNHPNLTPQQMMQLRQAQQQRAMMAQQGQMQNQSITQDQIQMRQQQLQIQFQQGAITSQTYQTQMAQLQRMQLQARAQQQASQSHGGEAMTHTASQNPSAGTPTPQPQSQAMNQQQAAAVMAARARSQQQAQIQQQLAAAAQQHGGQVPNQLRQQIIAQNQQQLLAKQQQLAMRAQQAAQQQSQTLGDPNNQEEYMRNLRNQQAMMARMASGQGQQGGGGGQGTPGGQQQGMQGMNMGQQGMQGMGNMGQGGGGGMNMQNMQQMQNMINLAGQQGMGNGQGGMGNMGQGMQGMSMGQQGMGRGMNMQQMQAMQAMRQAQQQQQQQGGGDALSQHFATMQNALNRQHQQGM</sequence>
<dbReference type="Pfam" id="PF12090">
    <property type="entry name" value="Spt20_SEP"/>
    <property type="match status" value="1"/>
</dbReference>
<dbReference type="Proteomes" id="UP000308133">
    <property type="component" value="Unassembled WGS sequence"/>
</dbReference>
<dbReference type="EMBL" id="PTQR01000060">
    <property type="protein sequence ID" value="TKX22945.1"/>
    <property type="molecule type" value="Genomic_DNA"/>
</dbReference>
<evidence type="ECO:0000256" key="1">
    <source>
        <dbReference type="SAM" id="Coils"/>
    </source>
</evidence>
<feature type="domain" description="Spt20-like SEP" evidence="3">
    <location>
        <begin position="60"/>
        <end position="312"/>
    </location>
</feature>
<dbReference type="PANTHER" id="PTHR13526">
    <property type="entry name" value="TRANSCRIPTION FACTOR SPT20 HOMOLOG"/>
    <property type="match status" value="1"/>
</dbReference>
<feature type="region of interest" description="Disordered" evidence="2">
    <location>
        <begin position="816"/>
        <end position="840"/>
    </location>
</feature>
<feature type="compositionally biased region" description="Low complexity" evidence="2">
    <location>
        <begin position="681"/>
        <end position="690"/>
    </location>
</feature>
<proteinExistence type="predicted"/>
<reference evidence="4 5" key="1">
    <citation type="submission" date="2018-02" db="EMBL/GenBank/DDBJ databases">
        <title>Draft genome sequences of Elsinoe sp., causing black scab on jojoba.</title>
        <authorList>
            <person name="Stodart B."/>
            <person name="Jeffress S."/>
            <person name="Ash G."/>
            <person name="Arun Chinnappa K."/>
        </authorList>
    </citation>
    <scope>NUCLEOTIDE SEQUENCE [LARGE SCALE GENOMIC DNA]</scope>
    <source>
        <strain evidence="4 5">Hillstone_2</strain>
    </source>
</reference>
<organism evidence="4 5">
    <name type="scientific">Elsinoe australis</name>
    <dbReference type="NCBI Taxonomy" id="40998"/>
    <lineage>
        <taxon>Eukaryota</taxon>
        <taxon>Fungi</taxon>
        <taxon>Dikarya</taxon>
        <taxon>Ascomycota</taxon>
        <taxon>Pezizomycotina</taxon>
        <taxon>Dothideomycetes</taxon>
        <taxon>Dothideomycetidae</taxon>
        <taxon>Myriangiales</taxon>
        <taxon>Elsinoaceae</taxon>
        <taxon>Elsinoe</taxon>
    </lineage>
</organism>
<keyword evidence="1" id="KW-0175">Coiled coil</keyword>
<feature type="compositionally biased region" description="Polar residues" evidence="2">
    <location>
        <begin position="488"/>
        <end position="521"/>
    </location>
</feature>
<feature type="region of interest" description="Disordered" evidence="2">
    <location>
        <begin position="681"/>
        <end position="729"/>
    </location>
</feature>